<evidence type="ECO:0000313" key="3">
    <source>
        <dbReference type="Proteomes" id="UP000177987"/>
    </source>
</evidence>
<sequence length="159" mass="17944">MLVRSVVVQVTAEDVLVLVCGHDSIKRCNDSTKELFDLLHNNLLFSLSFFNISHHLTIGKFCDIKARECVHSRASGWWVLLFIKRPNVAPKKTGALSILFCIVIAVASFVAKIDFYKIIPNRDIVPMNFLEAVVADHMALLSFVLLIQYHGTGMRYNLP</sequence>
<feature type="transmembrane region" description="Helical" evidence="1">
    <location>
        <begin position="125"/>
        <end position="147"/>
    </location>
</feature>
<protein>
    <submittedName>
        <fullName evidence="2">Uncharacterized protein</fullName>
    </submittedName>
</protein>
<dbReference type="STRING" id="1802727.A2937_02900"/>
<dbReference type="AlphaFoldDB" id="A0A1G2SH57"/>
<dbReference type="EMBL" id="MHUW01000007">
    <property type="protein sequence ID" value="OHA84118.1"/>
    <property type="molecule type" value="Genomic_DNA"/>
</dbReference>
<comment type="caution">
    <text evidence="2">The sequence shown here is derived from an EMBL/GenBank/DDBJ whole genome shotgun (WGS) entry which is preliminary data.</text>
</comment>
<proteinExistence type="predicted"/>
<accession>A0A1G2SH57</accession>
<keyword evidence="1" id="KW-0812">Transmembrane</keyword>
<reference evidence="2 3" key="1">
    <citation type="journal article" date="2016" name="Nat. Commun.">
        <title>Thousands of microbial genomes shed light on interconnected biogeochemical processes in an aquifer system.</title>
        <authorList>
            <person name="Anantharaman K."/>
            <person name="Brown C.T."/>
            <person name="Hug L.A."/>
            <person name="Sharon I."/>
            <person name="Castelle C.J."/>
            <person name="Probst A.J."/>
            <person name="Thomas B.C."/>
            <person name="Singh A."/>
            <person name="Wilkins M.J."/>
            <person name="Karaoz U."/>
            <person name="Brodie E.L."/>
            <person name="Williams K.H."/>
            <person name="Hubbard S.S."/>
            <person name="Banfield J.F."/>
        </authorList>
    </citation>
    <scope>NUCLEOTIDE SEQUENCE [LARGE SCALE GENOMIC DNA]</scope>
</reference>
<dbReference type="Proteomes" id="UP000177987">
    <property type="component" value="Unassembled WGS sequence"/>
</dbReference>
<evidence type="ECO:0000256" key="1">
    <source>
        <dbReference type="SAM" id="Phobius"/>
    </source>
</evidence>
<keyword evidence="1" id="KW-0472">Membrane</keyword>
<organism evidence="2 3">
    <name type="scientific">Candidatus Yonathbacteria bacterium RIFCSPLOWO2_01_FULL_47_33b</name>
    <dbReference type="NCBI Taxonomy" id="1802727"/>
    <lineage>
        <taxon>Bacteria</taxon>
        <taxon>Candidatus Yonathiibacteriota</taxon>
    </lineage>
</organism>
<name>A0A1G2SH57_9BACT</name>
<feature type="transmembrane region" description="Helical" evidence="1">
    <location>
        <begin position="94"/>
        <end position="113"/>
    </location>
</feature>
<gene>
    <name evidence="2" type="ORF">A2937_02900</name>
</gene>
<keyword evidence="1" id="KW-1133">Transmembrane helix</keyword>
<evidence type="ECO:0000313" key="2">
    <source>
        <dbReference type="EMBL" id="OHA84118.1"/>
    </source>
</evidence>